<proteinExistence type="predicted"/>
<name>A0AAT9J7L7_9VIRU</name>
<dbReference type="EMBL" id="BK067791">
    <property type="protein sequence ID" value="DBA52196.1"/>
    <property type="molecule type" value="Genomic_DNA"/>
</dbReference>
<accession>A0AAT9J7L7</accession>
<sequence>MNLKCLFGTHDYRIQYLDYNENAKRTYQIICQRCDKILNMTNMTSLKEYTRRQR</sequence>
<evidence type="ECO:0000313" key="2">
    <source>
        <dbReference type="EMBL" id="DBA52196.1"/>
    </source>
</evidence>
<reference evidence="2" key="1">
    <citation type="journal article" date="2024" name="Environ. Microbiol. Rep.">
        <title>Hiding in plain sight: The discovery of complete genomes of 11 hypothetical spindle-shaped viruses that putatively infect mesophilic ammonia-oxidizing archaea.</title>
        <authorList>
            <person name="Ni Y."/>
            <person name="Xu T."/>
            <person name="Yan S."/>
            <person name="Chen L."/>
            <person name="Wang Y."/>
        </authorList>
    </citation>
    <scope>NUCLEOTIDE SEQUENCE</scope>
    <source>
        <strain evidence="2">NTT1</strain>
        <strain evidence="1">NTT2</strain>
    </source>
</reference>
<dbReference type="EMBL" id="BK067783">
    <property type="protein sequence ID" value="DBA51705.1"/>
    <property type="molecule type" value="Genomic_DNA"/>
</dbReference>
<evidence type="ECO:0000313" key="1">
    <source>
        <dbReference type="EMBL" id="DBA51705.1"/>
    </source>
</evidence>
<reference evidence="2" key="2">
    <citation type="submission" date="2024-03" db="EMBL/GenBank/DDBJ databases">
        <authorList>
            <person name="Ni Y."/>
            <person name="Xu T."/>
            <person name="Yan S."/>
            <person name="Chen L."/>
            <person name="Wang Y."/>
        </authorList>
    </citation>
    <scope>NUCLEOTIDE SEQUENCE</scope>
    <source>
        <strain evidence="2">NTT1</strain>
        <strain evidence="1">NTT2</strain>
    </source>
</reference>
<organism evidence="2">
    <name type="scientific">Nitrosopumilaceae spindle-shaped virus</name>
    <dbReference type="NCBI Taxonomy" id="3065433"/>
    <lineage>
        <taxon>Viruses</taxon>
    </lineage>
</organism>
<protein>
    <submittedName>
        <fullName evidence="2">ORF55</fullName>
    </submittedName>
    <submittedName>
        <fullName evidence="1">ORF6</fullName>
    </submittedName>
</protein>